<evidence type="ECO:0000313" key="1">
    <source>
        <dbReference type="EMBL" id="GIY33511.1"/>
    </source>
</evidence>
<evidence type="ECO:0008006" key="3">
    <source>
        <dbReference type="Google" id="ProtNLM"/>
    </source>
</evidence>
<dbReference type="Proteomes" id="UP001054837">
    <property type="component" value="Unassembled WGS sequence"/>
</dbReference>
<dbReference type="EMBL" id="BPLQ01007946">
    <property type="protein sequence ID" value="GIY33511.1"/>
    <property type="molecule type" value="Genomic_DNA"/>
</dbReference>
<accession>A0AAV4SJX6</accession>
<evidence type="ECO:0000313" key="2">
    <source>
        <dbReference type="Proteomes" id="UP001054837"/>
    </source>
</evidence>
<keyword evidence="2" id="KW-1185">Reference proteome</keyword>
<protein>
    <recommendedName>
        <fullName evidence="3">Cytochrome c biogenesis B</fullName>
    </recommendedName>
</protein>
<proteinExistence type="predicted"/>
<dbReference type="AlphaFoldDB" id="A0AAV4SJX6"/>
<name>A0AAV4SJX6_9ARAC</name>
<reference evidence="1 2" key="1">
    <citation type="submission" date="2021-06" db="EMBL/GenBank/DDBJ databases">
        <title>Caerostris darwini draft genome.</title>
        <authorList>
            <person name="Kono N."/>
            <person name="Arakawa K."/>
        </authorList>
    </citation>
    <scope>NUCLEOTIDE SEQUENCE [LARGE SCALE GENOMIC DNA]</scope>
</reference>
<gene>
    <name evidence="1" type="ORF">CDAR_105371</name>
</gene>
<sequence>MPQQIIDLSEKLLLRTILTQEIAVLNYPNSPLKFSEKPHSPVPVSGLFRLRSTRRVEVDGRLGGGGPVVTTLHIFIGSLFSLSWKPHYLLCFECGPTHTLWRKTRLSTAVVVRSSVYRNICTEFGLLSHPPLSFLVIIGDTPLWYI</sequence>
<organism evidence="1 2">
    <name type="scientific">Caerostris darwini</name>
    <dbReference type="NCBI Taxonomy" id="1538125"/>
    <lineage>
        <taxon>Eukaryota</taxon>
        <taxon>Metazoa</taxon>
        <taxon>Ecdysozoa</taxon>
        <taxon>Arthropoda</taxon>
        <taxon>Chelicerata</taxon>
        <taxon>Arachnida</taxon>
        <taxon>Araneae</taxon>
        <taxon>Araneomorphae</taxon>
        <taxon>Entelegynae</taxon>
        <taxon>Araneoidea</taxon>
        <taxon>Araneidae</taxon>
        <taxon>Caerostris</taxon>
    </lineage>
</organism>
<comment type="caution">
    <text evidence="1">The sequence shown here is derived from an EMBL/GenBank/DDBJ whole genome shotgun (WGS) entry which is preliminary data.</text>
</comment>